<sequence length="66" mass="7329">MPDYTAIANQAEADLNIYQAKTGNARNQGFDDAGSNSFVEKKFDSVNVTQAAVFYRDDHTGSRPWI</sequence>
<evidence type="ECO:0000313" key="2">
    <source>
        <dbReference type="Proteomes" id="UP001251528"/>
    </source>
</evidence>
<evidence type="ECO:0000313" key="1">
    <source>
        <dbReference type="EMBL" id="KAK2616395.1"/>
    </source>
</evidence>
<reference evidence="1" key="1">
    <citation type="submission" date="2023-06" db="EMBL/GenBank/DDBJ databases">
        <title>Conoideocrella luteorostrata (Hypocreales: Clavicipitaceae), a potential biocontrol fungus for elongate hemlock scale in United States Christmas tree production areas.</title>
        <authorList>
            <person name="Barrett H."/>
            <person name="Lovett B."/>
            <person name="Macias A.M."/>
            <person name="Stajich J.E."/>
            <person name="Kasson M.T."/>
        </authorList>
    </citation>
    <scope>NUCLEOTIDE SEQUENCE</scope>
    <source>
        <strain evidence="1">ARSEF 14590</strain>
    </source>
</reference>
<accession>A0AAJ0D106</accession>
<proteinExistence type="predicted"/>
<comment type="caution">
    <text evidence="1">The sequence shown here is derived from an EMBL/GenBank/DDBJ whole genome shotgun (WGS) entry which is preliminary data.</text>
</comment>
<dbReference type="Proteomes" id="UP001251528">
    <property type="component" value="Unassembled WGS sequence"/>
</dbReference>
<keyword evidence="2" id="KW-1185">Reference proteome</keyword>
<dbReference type="EMBL" id="JASWJB010000006">
    <property type="protein sequence ID" value="KAK2616395.1"/>
    <property type="molecule type" value="Genomic_DNA"/>
</dbReference>
<organism evidence="1 2">
    <name type="scientific">Conoideocrella luteorostrata</name>
    <dbReference type="NCBI Taxonomy" id="1105319"/>
    <lineage>
        <taxon>Eukaryota</taxon>
        <taxon>Fungi</taxon>
        <taxon>Dikarya</taxon>
        <taxon>Ascomycota</taxon>
        <taxon>Pezizomycotina</taxon>
        <taxon>Sordariomycetes</taxon>
        <taxon>Hypocreomycetidae</taxon>
        <taxon>Hypocreales</taxon>
        <taxon>Clavicipitaceae</taxon>
        <taxon>Conoideocrella</taxon>
    </lineage>
</organism>
<dbReference type="AlphaFoldDB" id="A0AAJ0D106"/>
<name>A0AAJ0D106_9HYPO</name>
<protein>
    <submittedName>
        <fullName evidence="1">Uncharacterized protein</fullName>
    </submittedName>
</protein>
<gene>
    <name evidence="1" type="ORF">QQS21_000636</name>
</gene>